<keyword evidence="1" id="KW-0687">Ribonucleoprotein</keyword>
<reference evidence="5 6" key="1">
    <citation type="submission" date="2022-09" db="EMBL/GenBank/DDBJ databases">
        <authorList>
            <person name="Palmer J.M."/>
        </authorList>
    </citation>
    <scope>NUCLEOTIDE SEQUENCE [LARGE SCALE GENOMIC DNA]</scope>
    <source>
        <strain evidence="5 6">DSM 7382</strain>
    </source>
</reference>
<feature type="domain" description="Nrap protein" evidence="3">
    <location>
        <begin position="218"/>
        <end position="378"/>
    </location>
</feature>
<dbReference type="Proteomes" id="UP001385951">
    <property type="component" value="Unassembled WGS sequence"/>
</dbReference>
<feature type="domain" description="Nrap protein" evidence="4">
    <location>
        <begin position="381"/>
        <end position="523"/>
    </location>
</feature>
<name>A0AAW0GEA2_9APHY</name>
<keyword evidence="1" id="KW-0690">Ribosome biogenesis</keyword>
<keyword evidence="1" id="KW-0694">RNA-binding</keyword>
<proteinExistence type="inferred from homology"/>
<dbReference type="GO" id="GO:0006364">
    <property type="term" value="P:rRNA processing"/>
    <property type="evidence" value="ECO:0007669"/>
    <property type="project" value="UniProtKB-KW"/>
</dbReference>
<dbReference type="InterPro" id="IPR005554">
    <property type="entry name" value="NOL6/Upt22"/>
</dbReference>
<dbReference type="InterPro" id="IPR035371">
    <property type="entry name" value="Nrap_D6"/>
</dbReference>
<dbReference type="GO" id="GO:0032040">
    <property type="term" value="C:small-subunit processome"/>
    <property type="evidence" value="ECO:0007669"/>
    <property type="project" value="TreeGrafter"/>
</dbReference>
<accession>A0AAW0GEA2</accession>
<comment type="similarity">
    <text evidence="1">Belongs to the NRAP family.</text>
</comment>
<keyword evidence="1" id="KW-0539">Nucleus</keyword>
<dbReference type="GO" id="GO:0032545">
    <property type="term" value="C:CURI complex"/>
    <property type="evidence" value="ECO:0007669"/>
    <property type="project" value="TreeGrafter"/>
</dbReference>
<evidence type="ECO:0000259" key="3">
    <source>
        <dbReference type="Pfam" id="PF17406"/>
    </source>
</evidence>
<dbReference type="GO" id="GO:0003723">
    <property type="term" value="F:RNA binding"/>
    <property type="evidence" value="ECO:0007669"/>
    <property type="project" value="UniProtKB-KW"/>
</dbReference>
<comment type="caution">
    <text evidence="5">The sequence shown here is derived from an EMBL/GenBank/DDBJ whole genome shotgun (WGS) entry which is preliminary data.</text>
</comment>
<dbReference type="PANTHER" id="PTHR17972:SF0">
    <property type="entry name" value="NUCLEOLAR PROTEIN 6"/>
    <property type="match status" value="1"/>
</dbReference>
<dbReference type="Gene3D" id="3.30.70.3030">
    <property type="match status" value="1"/>
</dbReference>
<sequence length="527" mass="58600">MWRSTKLEVGFKSAMSAFDQLVKSIKALDEQLPLAVLNVSPVSESLRYTNVFNPTPLPQSAAAVLPSCAQYLAPMEIVIEFEKSGRWPDDLLAIQKIKLAFFERLATALMSANPGLKATVIVGDFVLVSDIQDSAKLEIITSQGWAFVARIWHEREAFLLDNTIDDKPHIPKHIKKNLPGGADPKERHAAIVAKEIYTRRFIHAPRHHRAIGALCHRFTAYAGTVRLVKRWLASHWLLGEHISVEVVELLCASIFLVGSQTQAAGQKQPARVPGTKERGFASVVEMLKGWEWENGLFVPLYGDEQAEGESSSSAIPSTNGRAGVWKVSTEFDREGHMWTAHGPDAVVARRIRAVANATWQASQKIESESYDVSTLFAHPTNDYDFIIELEPSVLPRYCQNVKADPTVWSRKGKYANLSNHSSSTSPVRPGFDPAQFLFNDLASNYKDTFKIFHDSYGGDRFGAVWDPTLKEPRPFRVLGGFSSIPKRKDDESSKEKDKGLVVLNQEGVLAEIERISTGLIKGITTHV</sequence>
<protein>
    <recommendedName>
        <fullName evidence="1">U3 small nucleolar RNA-associated protein 22</fullName>
    </recommendedName>
</protein>
<dbReference type="InterPro" id="IPR035369">
    <property type="entry name" value="Nrap_D4"/>
</dbReference>
<dbReference type="PANTHER" id="PTHR17972">
    <property type="entry name" value="NUCLEOLAR RNA-ASSOCIATED PROTEIN"/>
    <property type="match status" value="1"/>
</dbReference>
<evidence type="ECO:0000313" key="6">
    <source>
        <dbReference type="Proteomes" id="UP001385951"/>
    </source>
</evidence>
<keyword evidence="1" id="KW-0698">rRNA processing</keyword>
<evidence type="ECO:0000259" key="4">
    <source>
        <dbReference type="Pfam" id="PF17407"/>
    </source>
</evidence>
<organism evidence="5 6">
    <name type="scientific">Cerrena zonata</name>
    <dbReference type="NCBI Taxonomy" id="2478898"/>
    <lineage>
        <taxon>Eukaryota</taxon>
        <taxon>Fungi</taxon>
        <taxon>Dikarya</taxon>
        <taxon>Basidiomycota</taxon>
        <taxon>Agaricomycotina</taxon>
        <taxon>Agaricomycetes</taxon>
        <taxon>Polyporales</taxon>
        <taxon>Cerrenaceae</taxon>
        <taxon>Cerrena</taxon>
    </lineage>
</organism>
<evidence type="ECO:0000256" key="1">
    <source>
        <dbReference type="RuleBase" id="RU364032"/>
    </source>
</evidence>
<dbReference type="Pfam" id="PF17405">
    <property type="entry name" value="Nrap_D4"/>
    <property type="match status" value="1"/>
</dbReference>
<dbReference type="GO" id="GO:0006409">
    <property type="term" value="P:tRNA export from nucleus"/>
    <property type="evidence" value="ECO:0007669"/>
    <property type="project" value="TreeGrafter"/>
</dbReference>
<feature type="domain" description="Nrap protein" evidence="2">
    <location>
        <begin position="7"/>
        <end position="216"/>
    </location>
</feature>
<evidence type="ECO:0000259" key="2">
    <source>
        <dbReference type="Pfam" id="PF17405"/>
    </source>
</evidence>
<dbReference type="GO" id="GO:0034456">
    <property type="term" value="C:UTP-C complex"/>
    <property type="evidence" value="ECO:0007669"/>
    <property type="project" value="TreeGrafter"/>
</dbReference>
<dbReference type="InterPro" id="IPR035370">
    <property type="entry name" value="Nrap_D5"/>
</dbReference>
<gene>
    <name evidence="5" type="ORF">QCA50_007272</name>
</gene>
<dbReference type="Pfam" id="PF17406">
    <property type="entry name" value="Nrap_D5"/>
    <property type="match status" value="1"/>
</dbReference>
<dbReference type="Pfam" id="PF17407">
    <property type="entry name" value="Nrap_D6"/>
    <property type="match status" value="1"/>
</dbReference>
<dbReference type="AlphaFoldDB" id="A0AAW0GEA2"/>
<keyword evidence="6" id="KW-1185">Reference proteome</keyword>
<evidence type="ECO:0000313" key="5">
    <source>
        <dbReference type="EMBL" id="KAK7689480.1"/>
    </source>
</evidence>
<dbReference type="EMBL" id="JASBNA010000008">
    <property type="protein sequence ID" value="KAK7689480.1"/>
    <property type="molecule type" value="Genomic_DNA"/>
</dbReference>
<comment type="subcellular location">
    <subcellularLocation>
        <location evidence="1">Nucleus</location>
        <location evidence="1">Nucleolus</location>
    </subcellularLocation>
</comment>